<name>E3MPH6_CAERE</name>
<dbReference type="Proteomes" id="UP000008281">
    <property type="component" value="Unassembled WGS sequence"/>
</dbReference>
<reference evidence="2" key="1">
    <citation type="submission" date="2007-07" db="EMBL/GenBank/DDBJ databases">
        <title>PCAP assembly of the Caenorhabditis remanei genome.</title>
        <authorList>
            <consortium name="The Caenorhabditis remanei Sequencing Consortium"/>
            <person name="Wilson R.K."/>
        </authorList>
    </citation>
    <scope>NUCLEOTIDE SEQUENCE [LARGE SCALE GENOMIC DNA]</scope>
    <source>
        <strain evidence="2">PB4641</strain>
    </source>
</reference>
<keyword evidence="3" id="KW-1185">Reference proteome</keyword>
<accession>E3MPH6</accession>
<dbReference type="EMBL" id="DS268463">
    <property type="protein sequence ID" value="EFP06486.1"/>
    <property type="molecule type" value="Genomic_DNA"/>
</dbReference>
<dbReference type="AlphaFoldDB" id="E3MPH6"/>
<feature type="region of interest" description="Disordered" evidence="1">
    <location>
        <begin position="265"/>
        <end position="308"/>
    </location>
</feature>
<proteinExistence type="predicted"/>
<protein>
    <submittedName>
        <fullName evidence="2">Uncharacterized protein</fullName>
    </submittedName>
</protein>
<gene>
    <name evidence="2" type="ORF">CRE_08390</name>
</gene>
<evidence type="ECO:0000313" key="2">
    <source>
        <dbReference type="EMBL" id="EFP06486.1"/>
    </source>
</evidence>
<dbReference type="InterPro" id="IPR006570">
    <property type="entry name" value="SPK_dom"/>
</dbReference>
<organism evidence="3">
    <name type="scientific">Caenorhabditis remanei</name>
    <name type="common">Caenorhabditis vulgaris</name>
    <dbReference type="NCBI Taxonomy" id="31234"/>
    <lineage>
        <taxon>Eukaryota</taxon>
        <taxon>Metazoa</taxon>
        <taxon>Ecdysozoa</taxon>
        <taxon>Nematoda</taxon>
        <taxon>Chromadorea</taxon>
        <taxon>Rhabditida</taxon>
        <taxon>Rhabditina</taxon>
        <taxon>Rhabditomorpha</taxon>
        <taxon>Rhabditoidea</taxon>
        <taxon>Rhabditidae</taxon>
        <taxon>Peloderinae</taxon>
        <taxon>Caenorhabditis</taxon>
    </lineage>
</organism>
<sequence>MTKRPQQVLDQNQKEIIHLYKFIGRKCEKASTFLCLRTLCELYSQRPHKPLQSVDVLFNQSYRGLFNHANLSCLSVKCRLQVIYFLRIPIHPQFFDRVKYDFELLLDVTGRIRYGKEKNRQFVLGSQDFNRPLLEYVYQHDLLHFMAEFCQDQKQPVSDKELAENYVKNNKCVLPISELIKQINIVKPAIQKEQNYHYLTIIKILFMIQYPVNDYYEKKIRLHGHHVIENSLLLKFLSKDRRISLSIPSNPKNIVMPKDVTESLIDHSGYTKPKGKPVMQRTSKREIPTTSEISSEASGSQEEDPPIARSSLNATSVRHLSPGDSSNVPSASKTSPVELEVAQKFLPIHDSAYHSNEQQPPNCLPANPHNPVTSNSGIFPKPANGYNWEMSHVQKHHVGMATKTIQFATGSIIVTDNCLKE</sequence>
<feature type="compositionally biased region" description="Polar residues" evidence="1">
    <location>
        <begin position="288"/>
        <end position="300"/>
    </location>
</feature>
<dbReference type="HOGENOM" id="CLU_652560_0_0_1"/>
<dbReference type="SMART" id="SM00583">
    <property type="entry name" value="SPK"/>
    <property type="match status" value="1"/>
</dbReference>
<evidence type="ECO:0000313" key="3">
    <source>
        <dbReference type="Proteomes" id="UP000008281"/>
    </source>
</evidence>
<dbReference type="Pfam" id="PF04435">
    <property type="entry name" value="SPK"/>
    <property type="match status" value="2"/>
</dbReference>
<evidence type="ECO:0000256" key="1">
    <source>
        <dbReference type="SAM" id="MobiDB-lite"/>
    </source>
</evidence>